<dbReference type="Proteomes" id="UP000309215">
    <property type="component" value="Unassembled WGS sequence"/>
</dbReference>
<accession>A0A4U1IVR6</accession>
<feature type="domain" description="Sulfatase-modifying factor enzyme-like" evidence="2">
    <location>
        <begin position="329"/>
        <end position="511"/>
    </location>
</feature>
<dbReference type="PANTHER" id="PTHR23150">
    <property type="entry name" value="SULFATASE MODIFYING FACTOR 1, 2"/>
    <property type="match status" value="1"/>
</dbReference>
<protein>
    <recommendedName>
        <fullName evidence="2">Sulfatase-modifying factor enzyme-like domain-containing protein</fullName>
    </recommendedName>
</protein>
<name>A0A4U1IVR6_9BACT</name>
<feature type="domain" description="Sulfatase-modifying factor enzyme-like" evidence="2">
    <location>
        <begin position="112"/>
        <end position="293"/>
    </location>
</feature>
<dbReference type="InterPro" id="IPR042095">
    <property type="entry name" value="SUMF_sf"/>
</dbReference>
<dbReference type="AlphaFoldDB" id="A0A4U1IVR6"/>
<organism evidence="3 4">
    <name type="scientific">Polyangium fumosum</name>
    <dbReference type="NCBI Taxonomy" id="889272"/>
    <lineage>
        <taxon>Bacteria</taxon>
        <taxon>Pseudomonadati</taxon>
        <taxon>Myxococcota</taxon>
        <taxon>Polyangia</taxon>
        <taxon>Polyangiales</taxon>
        <taxon>Polyangiaceae</taxon>
        <taxon>Polyangium</taxon>
    </lineage>
</organism>
<evidence type="ECO:0000256" key="1">
    <source>
        <dbReference type="SAM" id="MobiDB-lite"/>
    </source>
</evidence>
<evidence type="ECO:0000313" key="3">
    <source>
        <dbReference type="EMBL" id="TKC98607.1"/>
    </source>
</evidence>
<gene>
    <name evidence="3" type="ORF">E8A74_40785</name>
</gene>
<dbReference type="Pfam" id="PF03781">
    <property type="entry name" value="FGE-sulfatase"/>
    <property type="match status" value="2"/>
</dbReference>
<proteinExistence type="predicted"/>
<dbReference type="InterPro" id="IPR016187">
    <property type="entry name" value="CTDL_fold"/>
</dbReference>
<dbReference type="InterPro" id="IPR005532">
    <property type="entry name" value="SUMF_dom"/>
</dbReference>
<dbReference type="SUPFAM" id="SSF56436">
    <property type="entry name" value="C-type lectin-like"/>
    <property type="match status" value="2"/>
</dbReference>
<dbReference type="GO" id="GO:0120147">
    <property type="term" value="F:formylglycine-generating oxidase activity"/>
    <property type="evidence" value="ECO:0007669"/>
    <property type="project" value="TreeGrafter"/>
</dbReference>
<keyword evidence="4" id="KW-1185">Reference proteome</keyword>
<comment type="caution">
    <text evidence="3">The sequence shown here is derived from an EMBL/GenBank/DDBJ whole genome shotgun (WGS) entry which is preliminary data.</text>
</comment>
<dbReference type="PANTHER" id="PTHR23150:SF19">
    <property type="entry name" value="FORMYLGLYCINE-GENERATING ENZYME"/>
    <property type="match status" value="1"/>
</dbReference>
<dbReference type="InterPro" id="IPR051043">
    <property type="entry name" value="Sulfatase_Mod_Factor_Kinase"/>
</dbReference>
<dbReference type="EMBL" id="SSMQ01000066">
    <property type="protein sequence ID" value="TKC98607.1"/>
    <property type="molecule type" value="Genomic_DNA"/>
</dbReference>
<sequence length="513" mass="54977">MGNPARCRAACSEKTMSTTLNWRGYTWVRAAAAWGLLLPPLMCSSCATRCGADPGTTGSAIPAASNPSQDGSATVDASAERASDGCPDGMARVEGGKLRARRKVPWVIKTMCVDRTEVTVQSYAACVVQGVCQKPDSRESGGGGACNWGVLGRELHPVNCIDKNSAETYCQQRGARLPNFNEWRWVADGGDTANSYPWGNAPPSDHACWSGVAKRSGTCPVGAFPKGDSAQGIHDLSGNVDEWTTTEFFVTPGDFLLLGGSWSDQDPNALKTIAAEHDTPDGRYETYGFRCIKVMSPPAPRPSESSEGCPENMLVVEGGKLRARGNVPVDIRTMCVDRFEVTVESYADCVKKGACQEPKTGGACNWGVSGRAWHPINCVGLDSAQAYCADKNARLPAADEWEWVAGGRNAATLYPWGNYPPSLEVWWSGRVERSSTGEVGFFVDGDSPQGISDLSGNVSEWTSTPSSEGSGSFVVRGGSWESKLPDQLRNGTTDHQARESRHHAIGFRCVKDL</sequence>
<evidence type="ECO:0000259" key="2">
    <source>
        <dbReference type="Pfam" id="PF03781"/>
    </source>
</evidence>
<feature type="region of interest" description="Disordered" evidence="1">
    <location>
        <begin position="59"/>
        <end position="85"/>
    </location>
</feature>
<dbReference type="OrthoDB" id="9806479at2"/>
<reference evidence="3 4" key="1">
    <citation type="submission" date="2019-04" db="EMBL/GenBank/DDBJ databases">
        <authorList>
            <person name="Li Y."/>
            <person name="Wang J."/>
        </authorList>
    </citation>
    <scope>NUCLEOTIDE SEQUENCE [LARGE SCALE GENOMIC DNA]</scope>
    <source>
        <strain evidence="3 4">DSM 14668</strain>
    </source>
</reference>
<dbReference type="Gene3D" id="3.90.1580.10">
    <property type="entry name" value="paralog of FGE (formylglycine-generating enzyme)"/>
    <property type="match status" value="2"/>
</dbReference>
<evidence type="ECO:0000313" key="4">
    <source>
        <dbReference type="Proteomes" id="UP000309215"/>
    </source>
</evidence>